<keyword evidence="1" id="KW-0472">Membrane</keyword>
<evidence type="ECO:0000313" key="2">
    <source>
        <dbReference type="Proteomes" id="UP000095283"/>
    </source>
</evidence>
<feature type="transmembrane region" description="Helical" evidence="1">
    <location>
        <begin position="53"/>
        <end position="77"/>
    </location>
</feature>
<evidence type="ECO:0000313" key="3">
    <source>
        <dbReference type="WBParaSite" id="Hba_04240"/>
    </source>
</evidence>
<accession>A0A1I7WGX0</accession>
<protein>
    <submittedName>
        <fullName evidence="3">Uncharacterized protein</fullName>
    </submittedName>
</protein>
<keyword evidence="1" id="KW-0812">Transmembrane</keyword>
<feature type="transmembrane region" description="Helical" evidence="1">
    <location>
        <begin position="98"/>
        <end position="115"/>
    </location>
</feature>
<organism evidence="2 3">
    <name type="scientific">Heterorhabditis bacteriophora</name>
    <name type="common">Entomopathogenic nematode worm</name>
    <dbReference type="NCBI Taxonomy" id="37862"/>
    <lineage>
        <taxon>Eukaryota</taxon>
        <taxon>Metazoa</taxon>
        <taxon>Ecdysozoa</taxon>
        <taxon>Nematoda</taxon>
        <taxon>Chromadorea</taxon>
        <taxon>Rhabditida</taxon>
        <taxon>Rhabditina</taxon>
        <taxon>Rhabditomorpha</taxon>
        <taxon>Strongyloidea</taxon>
        <taxon>Heterorhabditidae</taxon>
        <taxon>Heterorhabditis</taxon>
    </lineage>
</organism>
<name>A0A1I7WGX0_HETBA</name>
<keyword evidence="2" id="KW-1185">Reference proteome</keyword>
<dbReference type="WBParaSite" id="Hba_04240">
    <property type="protein sequence ID" value="Hba_04240"/>
    <property type="gene ID" value="Hba_04240"/>
</dbReference>
<proteinExistence type="predicted"/>
<sequence length="208" mass="24814">MKLHLNKMLLMMVTVKQLYLKFCLFLSIQVFFYKLIVLPIFKRRINYKKDVIIFLFLLLLLIVIEIDLNMNSAVMVLKYLLKTLKAKRRGIRKLVSPYLFIYLFIYYLLFIIYLLHECDALKWYVSLILLNAYRIQVIICDFLSPGEMRRIRLDGNRICCSAPLIYRGLTDLKRIVLIINLKYFALYVYKGIAQLTVYLESTTKILKI</sequence>
<reference evidence="3" key="1">
    <citation type="submission" date="2016-11" db="UniProtKB">
        <authorList>
            <consortium name="WormBaseParasite"/>
        </authorList>
    </citation>
    <scope>IDENTIFICATION</scope>
</reference>
<dbReference type="Proteomes" id="UP000095283">
    <property type="component" value="Unplaced"/>
</dbReference>
<dbReference type="AlphaFoldDB" id="A0A1I7WGX0"/>
<keyword evidence="1" id="KW-1133">Transmembrane helix</keyword>
<evidence type="ECO:0000256" key="1">
    <source>
        <dbReference type="SAM" id="Phobius"/>
    </source>
</evidence>
<feature type="transmembrane region" description="Helical" evidence="1">
    <location>
        <begin position="20"/>
        <end position="41"/>
    </location>
</feature>